<keyword evidence="5" id="KW-0378">Hydrolase</keyword>
<protein>
    <submittedName>
        <fullName evidence="5">Zinc/cadmium/mercury/lead-transporting ATPase</fullName>
        <ecNumber evidence="5">3.6.3.5</ecNumber>
    </submittedName>
</protein>
<evidence type="ECO:0000256" key="2">
    <source>
        <dbReference type="ARBA" id="ARBA00022576"/>
    </source>
</evidence>
<comment type="cofactor">
    <cofactor evidence="1">
        <name>pyridoxal 5'-phosphate</name>
        <dbReference type="ChEBI" id="CHEBI:597326"/>
    </cofactor>
</comment>
<dbReference type="PROSITE" id="PS00600">
    <property type="entry name" value="AA_TRANSFER_CLASS_3"/>
    <property type="match status" value="1"/>
</dbReference>
<evidence type="ECO:0000256" key="4">
    <source>
        <dbReference type="RuleBase" id="RU003560"/>
    </source>
</evidence>
<keyword evidence="2" id="KW-0808">Transferase</keyword>
<dbReference type="AlphaFoldDB" id="A0A077NHI2"/>
<accession>A0A077NHI2</accession>
<dbReference type="GO" id="GO:0042802">
    <property type="term" value="F:identical protein binding"/>
    <property type="evidence" value="ECO:0007669"/>
    <property type="project" value="TreeGrafter"/>
</dbReference>
<dbReference type="GO" id="GO:0008483">
    <property type="term" value="F:transaminase activity"/>
    <property type="evidence" value="ECO:0007669"/>
    <property type="project" value="UniProtKB-KW"/>
</dbReference>
<name>A0A077NHI2_XENBV</name>
<dbReference type="GO" id="GO:0016787">
    <property type="term" value="F:hydrolase activity"/>
    <property type="evidence" value="ECO:0007669"/>
    <property type="project" value="UniProtKB-KW"/>
</dbReference>
<comment type="similarity">
    <text evidence="4">Belongs to the class-III pyridoxal-phosphate-dependent aminotransferase family.</text>
</comment>
<gene>
    <name evidence="5" type="primary">zntA</name>
    <name evidence="5" type="ORF">XBFM1_2200047</name>
</gene>
<evidence type="ECO:0000256" key="3">
    <source>
        <dbReference type="ARBA" id="ARBA00022898"/>
    </source>
</evidence>
<evidence type="ECO:0000313" key="5">
    <source>
        <dbReference type="EMBL" id="CDH01567.1"/>
    </source>
</evidence>
<keyword evidence="3 4" id="KW-0663">Pyridoxal phosphate</keyword>
<comment type="caution">
    <text evidence="5">The sequence shown here is derived from an EMBL/GenBank/DDBJ whole genome shotgun (WGS) entry which is preliminary data.</text>
</comment>
<evidence type="ECO:0000256" key="1">
    <source>
        <dbReference type="ARBA" id="ARBA00001933"/>
    </source>
</evidence>
<reference evidence="5" key="1">
    <citation type="submission" date="2013-07" db="EMBL/GenBank/DDBJ databases">
        <title>Sub-species coevolution in mutualistic symbiosis.</title>
        <authorList>
            <person name="Murfin K."/>
            <person name="Klassen J."/>
            <person name="Lee M."/>
            <person name="Forst S."/>
            <person name="Stock P."/>
            <person name="Goodrich-Blair H."/>
        </authorList>
    </citation>
    <scope>NUCLEOTIDE SEQUENCE [LARGE SCALE GENOMIC DNA]</scope>
    <source>
        <strain evidence="5">Feltiae Moldova</strain>
    </source>
</reference>
<dbReference type="HOGENOM" id="CLU_016922_10_0_6"/>
<dbReference type="RefSeq" id="WP_038224293.1">
    <property type="nucleotide sequence ID" value="NZ_CAWLWD010000186.1"/>
</dbReference>
<dbReference type="InterPro" id="IPR049704">
    <property type="entry name" value="Aminotrans_3_PPA_site"/>
</dbReference>
<keyword evidence="2" id="KW-0032">Aminotransferase</keyword>
<evidence type="ECO:0000313" key="6">
    <source>
        <dbReference type="Proteomes" id="UP000028487"/>
    </source>
</evidence>
<dbReference type="Gene3D" id="3.90.1150.10">
    <property type="entry name" value="Aspartate Aminotransferase, domain 1"/>
    <property type="match status" value="1"/>
</dbReference>
<dbReference type="InterPro" id="IPR015422">
    <property type="entry name" value="PyrdxlP-dep_Trfase_small"/>
</dbReference>
<dbReference type="GO" id="GO:0030170">
    <property type="term" value="F:pyridoxal phosphate binding"/>
    <property type="evidence" value="ECO:0007669"/>
    <property type="project" value="InterPro"/>
</dbReference>
<sequence>MTLLLSDYGNYVNRGWIETLNDLDISSIFQRAESDRLYDTEGNTWYDFISHYGATLFGHYYPPLCDALQSALSIQSPIGTPLGISERAPLLALNLFDKLALQGEWNNWTLTTGAEAVEGALKIAVTVTKRHRILARSQSFHGLSTLTLQLNDEASWYKGYETLVDNNRVDFFHDISEAVNLIATNDYAGVIIEPIQAIAGGRRVTAHEATMLRQACDNNDTLFIVDEIFTGMGRCGHYSAMQALDWFIQPDIILLSKTLTGGLLPSSQLVVRKDYFDIFTTRPGCARLIASTFSGNSLGHIVALESIVQLSQALDDDILRVRQHEFARSLNNLAYQYPELIQQVDSLGSLHFLHFISPEFAWDIWKYLHNNRILTLLCTHSPNTLKLICPINQATEAQLAICNAISYLCDEAQYAS</sequence>
<dbReference type="Gene3D" id="3.40.640.10">
    <property type="entry name" value="Type I PLP-dependent aspartate aminotransferase-like (Major domain)"/>
    <property type="match status" value="1"/>
</dbReference>
<dbReference type="PANTHER" id="PTHR11986:SF121">
    <property type="entry name" value="BLR3010 PROTEIN"/>
    <property type="match status" value="1"/>
</dbReference>
<dbReference type="Pfam" id="PF00202">
    <property type="entry name" value="Aminotran_3"/>
    <property type="match status" value="1"/>
</dbReference>
<dbReference type="Proteomes" id="UP000028487">
    <property type="component" value="Unassembled WGS sequence"/>
</dbReference>
<proteinExistence type="inferred from homology"/>
<dbReference type="InterPro" id="IPR005814">
    <property type="entry name" value="Aminotrans_3"/>
</dbReference>
<dbReference type="PANTHER" id="PTHR11986">
    <property type="entry name" value="AMINOTRANSFERASE CLASS III"/>
    <property type="match status" value="1"/>
</dbReference>
<dbReference type="EMBL" id="CBSV010000136">
    <property type="protein sequence ID" value="CDH01567.1"/>
    <property type="molecule type" value="Genomic_DNA"/>
</dbReference>
<dbReference type="InterPro" id="IPR015424">
    <property type="entry name" value="PyrdxlP-dep_Trfase"/>
</dbReference>
<dbReference type="InterPro" id="IPR050103">
    <property type="entry name" value="Class-III_PLP-dep_AT"/>
</dbReference>
<organism evidence="5 6">
    <name type="scientific">Xenorhabdus bovienii str. feltiae Moldova</name>
    <dbReference type="NCBI Taxonomy" id="1398200"/>
    <lineage>
        <taxon>Bacteria</taxon>
        <taxon>Pseudomonadati</taxon>
        <taxon>Pseudomonadota</taxon>
        <taxon>Gammaproteobacteria</taxon>
        <taxon>Enterobacterales</taxon>
        <taxon>Morganellaceae</taxon>
        <taxon>Xenorhabdus</taxon>
    </lineage>
</organism>
<dbReference type="SUPFAM" id="SSF53383">
    <property type="entry name" value="PLP-dependent transferases"/>
    <property type="match status" value="1"/>
</dbReference>
<dbReference type="EC" id="3.6.3.5" evidence="5"/>
<dbReference type="InterPro" id="IPR015421">
    <property type="entry name" value="PyrdxlP-dep_Trfase_major"/>
</dbReference>